<dbReference type="AlphaFoldDB" id="A0AAQ0RV96"/>
<organism evidence="2 3">
    <name type="scientific">Bifidobacterium pseudocatenulatum</name>
    <dbReference type="NCBI Taxonomy" id="28026"/>
    <lineage>
        <taxon>Bacteria</taxon>
        <taxon>Bacillati</taxon>
        <taxon>Actinomycetota</taxon>
        <taxon>Actinomycetes</taxon>
        <taxon>Bifidobacteriales</taxon>
        <taxon>Bifidobacteriaceae</taxon>
        <taxon>Bifidobacterium</taxon>
    </lineage>
</organism>
<name>A0AAQ0RV96_BIFPS</name>
<keyword evidence="1" id="KW-1133">Transmembrane helix</keyword>
<reference evidence="2 3" key="1">
    <citation type="submission" date="2018-08" db="EMBL/GenBank/DDBJ databases">
        <title>A genome reference for cultivated species of the human gut microbiota.</title>
        <authorList>
            <person name="Zou Y."/>
            <person name="Xue W."/>
            <person name="Luo G."/>
        </authorList>
    </citation>
    <scope>NUCLEOTIDE SEQUENCE [LARGE SCALE GENOMIC DNA]</scope>
    <source>
        <strain evidence="2 3">AF36-12AT</strain>
    </source>
</reference>
<feature type="transmembrane region" description="Helical" evidence="1">
    <location>
        <begin position="96"/>
        <end position="113"/>
    </location>
</feature>
<gene>
    <name evidence="2" type="ORF">DWZ91_02035</name>
</gene>
<feature type="transmembrane region" description="Helical" evidence="1">
    <location>
        <begin position="24"/>
        <end position="44"/>
    </location>
</feature>
<dbReference type="GO" id="GO:0005886">
    <property type="term" value="C:plasma membrane"/>
    <property type="evidence" value="ECO:0007669"/>
    <property type="project" value="TreeGrafter"/>
</dbReference>
<keyword evidence="1" id="KW-0472">Membrane</keyword>
<feature type="transmembrane region" description="Helical" evidence="1">
    <location>
        <begin position="56"/>
        <end position="76"/>
    </location>
</feature>
<evidence type="ECO:0000313" key="3">
    <source>
        <dbReference type="Proteomes" id="UP000285613"/>
    </source>
</evidence>
<keyword evidence="1" id="KW-0812">Transmembrane</keyword>
<accession>A0AAQ0RV96</accession>
<evidence type="ECO:0000313" key="2">
    <source>
        <dbReference type="EMBL" id="RHL97710.1"/>
    </source>
</evidence>
<dbReference type="EMBL" id="QRPH01000001">
    <property type="protein sequence ID" value="RHL97710.1"/>
    <property type="molecule type" value="Genomic_DNA"/>
</dbReference>
<dbReference type="PANTHER" id="PTHR34821">
    <property type="entry name" value="INNER MEMBRANE PROTEIN YDCZ"/>
    <property type="match status" value="1"/>
</dbReference>
<comment type="caution">
    <text evidence="2">The sequence shown here is derived from an EMBL/GenBank/DDBJ whole genome shotgun (WGS) entry which is preliminary data.</text>
</comment>
<dbReference type="RefSeq" id="WP_081019053.1">
    <property type="nucleotide sequence ID" value="NZ_CYZC01000001.1"/>
</dbReference>
<proteinExistence type="predicted"/>
<dbReference type="Proteomes" id="UP000285613">
    <property type="component" value="Unassembled WGS sequence"/>
</dbReference>
<protein>
    <submittedName>
        <fullName evidence="2">DMT family transporter</fullName>
    </submittedName>
</protein>
<sequence>MLSADTLRPPADGRSTNRTRSPSIWLWRGLGILCGMSLAVQAAMLGRLGTALGSPIKASVVSFILGFVLLCAVVVFRDHGLDLGKAIRGHNPPWMWIGGLLGAVVVLMTSWLSPQLGTGLTVLVVLIGQVTGGL</sequence>
<dbReference type="PANTHER" id="PTHR34821:SF2">
    <property type="entry name" value="INNER MEMBRANE PROTEIN YDCZ"/>
    <property type="match status" value="1"/>
</dbReference>
<dbReference type="InterPro" id="IPR006750">
    <property type="entry name" value="YdcZ"/>
</dbReference>
<dbReference type="Pfam" id="PF04657">
    <property type="entry name" value="DMT_YdcZ"/>
    <property type="match status" value="1"/>
</dbReference>
<evidence type="ECO:0000256" key="1">
    <source>
        <dbReference type="SAM" id="Phobius"/>
    </source>
</evidence>